<protein>
    <recommendedName>
        <fullName evidence="3">Diaminopimelate epimerase</fullName>
    </recommendedName>
</protein>
<name>A0A069CS84_WEIOS</name>
<dbReference type="RefSeq" id="WP_027698399.1">
    <property type="nucleotide sequence ID" value="NZ_DF820485.1"/>
</dbReference>
<evidence type="ECO:0008006" key="3">
    <source>
        <dbReference type="Google" id="ProtNLM"/>
    </source>
</evidence>
<gene>
    <name evidence="1" type="ORF">WOSG25_020760</name>
</gene>
<dbReference type="STRING" id="1329250.WOSG25_020760"/>
<evidence type="ECO:0000313" key="2">
    <source>
        <dbReference type="Proteomes" id="UP000030643"/>
    </source>
</evidence>
<dbReference type="Proteomes" id="UP000030643">
    <property type="component" value="Unassembled WGS sequence"/>
</dbReference>
<dbReference type="EMBL" id="DF820485">
    <property type="protein sequence ID" value="GAK30279.1"/>
    <property type="molecule type" value="Genomic_DNA"/>
</dbReference>
<sequence>MISNKNLTYAIYHPAGNATALVDDLILDASQRQQINDLILAKHPEVEQVGFLASKTAPQLLMAGGEFCGNATRSAAFAYLDGRPGKMALKVYDGLQTVQAGVNEAGAWSEIPLLTGNEPVMPLANGYYLVRLAGITHLVVPVTTKPTGLKEQALALIKEYQVDDPDCVGVIFVDYQLNAIYPVVLVKAIQTIFAETACGSGTVAVALVSAFKNQRACALNLEQPSGESITAKVNATMTEASIIGPVSVLGHYTLTI</sequence>
<proteinExistence type="predicted"/>
<dbReference type="OrthoDB" id="9813391at2"/>
<keyword evidence="2" id="KW-1185">Reference proteome</keyword>
<organism evidence="1 2">
    <name type="scientific">Weissella oryzae (strain DSM 25784 / JCM 18191 / LMG 30913 / SG25)</name>
    <dbReference type="NCBI Taxonomy" id="1329250"/>
    <lineage>
        <taxon>Bacteria</taxon>
        <taxon>Bacillati</taxon>
        <taxon>Bacillota</taxon>
        <taxon>Bacilli</taxon>
        <taxon>Lactobacillales</taxon>
        <taxon>Lactobacillaceae</taxon>
        <taxon>Weissella</taxon>
    </lineage>
</organism>
<accession>A0A069CS84</accession>
<reference evidence="2" key="1">
    <citation type="journal article" date="2014" name="Genome Announc.">
        <title>Draft genome sequence of Weissella oryzae SG25T, isolated from fermented rice grains.</title>
        <authorList>
            <person name="Tanizawa Y."/>
            <person name="Fujisawa T."/>
            <person name="Mochizuki T."/>
            <person name="Kaminuma E."/>
            <person name="Suzuki Y."/>
            <person name="Nakamura Y."/>
            <person name="Tohno M."/>
        </authorList>
    </citation>
    <scope>NUCLEOTIDE SEQUENCE [LARGE SCALE GENOMIC DNA]</scope>
    <source>
        <strain evidence="2">DSM 25784 / JCM 18191 / LMG 30913 / SG25</strain>
    </source>
</reference>
<dbReference type="AlphaFoldDB" id="A0A069CS84"/>
<evidence type="ECO:0000313" key="1">
    <source>
        <dbReference type="EMBL" id="GAK30279.1"/>
    </source>
</evidence>
<dbReference type="InterPro" id="IPR058944">
    <property type="entry name" value="CntK-like"/>
</dbReference>
<dbReference type="Pfam" id="PF26317">
    <property type="entry name" value="CntK_N"/>
    <property type="match status" value="2"/>
</dbReference>
<dbReference type="eggNOG" id="COG0253">
    <property type="taxonomic scope" value="Bacteria"/>
</dbReference>